<dbReference type="PANTHER" id="PTHR42874:SF1">
    <property type="entry name" value="URICASE"/>
    <property type="match status" value="1"/>
</dbReference>
<evidence type="ECO:0000313" key="11">
    <source>
        <dbReference type="EMBL" id="KAK9122888.1"/>
    </source>
</evidence>
<accession>A0AAP0NXN8</accession>
<dbReference type="EMBL" id="JBBNAE010000005">
    <property type="protein sequence ID" value="KAK9122888.1"/>
    <property type="molecule type" value="Genomic_DNA"/>
</dbReference>
<dbReference type="GO" id="GO:0006145">
    <property type="term" value="P:purine nucleobase catabolic process"/>
    <property type="evidence" value="ECO:0007669"/>
    <property type="project" value="TreeGrafter"/>
</dbReference>
<feature type="binding site" evidence="9">
    <location>
        <position position="265"/>
    </location>
    <ligand>
        <name>5-hydroxyisourate</name>
        <dbReference type="ChEBI" id="CHEBI:18072"/>
    </ligand>
</feature>
<gene>
    <name evidence="11" type="ORF">Sjap_012490</name>
</gene>
<feature type="binding site" evidence="9">
    <location>
        <position position="66"/>
    </location>
    <ligand>
        <name>urate</name>
        <dbReference type="ChEBI" id="CHEBI:17775"/>
    </ligand>
</feature>
<dbReference type="GO" id="GO:0019628">
    <property type="term" value="P:urate catabolic process"/>
    <property type="evidence" value="ECO:0007669"/>
    <property type="project" value="TreeGrafter"/>
</dbReference>
<dbReference type="NCBIfam" id="TIGR03383">
    <property type="entry name" value="urate_oxi"/>
    <property type="match status" value="1"/>
</dbReference>
<comment type="caution">
    <text evidence="11">The sequence shown here is derived from an EMBL/GenBank/DDBJ whole genome shotgun (WGS) entry which is preliminary data.</text>
</comment>
<dbReference type="PROSITE" id="PS00366">
    <property type="entry name" value="URICASE"/>
    <property type="match status" value="1"/>
</dbReference>
<feature type="binding site" evidence="9">
    <location>
        <position position="184"/>
    </location>
    <ligand>
        <name>urate</name>
        <dbReference type="ChEBI" id="CHEBI:17775"/>
    </ligand>
</feature>
<evidence type="ECO:0000256" key="1">
    <source>
        <dbReference type="ARBA" id="ARBA00004275"/>
    </source>
</evidence>
<protein>
    <recommendedName>
        <fullName evidence="7 10">Uricase</fullName>
        <ecNumber evidence="7 10">1.7.3.3</ecNumber>
    </recommendedName>
    <alternativeName>
        <fullName evidence="7">Urate oxidase</fullName>
    </alternativeName>
</protein>
<comment type="similarity">
    <text evidence="3 7 10">Belongs to the uricase family.</text>
</comment>
<dbReference type="Proteomes" id="UP001417504">
    <property type="component" value="Unassembled WGS sequence"/>
</dbReference>
<organism evidence="11 12">
    <name type="scientific">Stephania japonica</name>
    <dbReference type="NCBI Taxonomy" id="461633"/>
    <lineage>
        <taxon>Eukaryota</taxon>
        <taxon>Viridiplantae</taxon>
        <taxon>Streptophyta</taxon>
        <taxon>Embryophyta</taxon>
        <taxon>Tracheophyta</taxon>
        <taxon>Spermatophyta</taxon>
        <taxon>Magnoliopsida</taxon>
        <taxon>Ranunculales</taxon>
        <taxon>Menispermaceae</taxon>
        <taxon>Menispermoideae</taxon>
        <taxon>Cissampelideae</taxon>
        <taxon>Stephania</taxon>
    </lineage>
</organism>
<evidence type="ECO:0000313" key="12">
    <source>
        <dbReference type="Proteomes" id="UP001417504"/>
    </source>
</evidence>
<feature type="binding site" evidence="9">
    <location>
        <position position="265"/>
    </location>
    <ligand>
        <name>urate</name>
        <dbReference type="ChEBI" id="CHEBI:17775"/>
    </ligand>
</feature>
<keyword evidence="6 7" id="KW-0576">Peroxisome</keyword>
<dbReference type="EC" id="1.7.3.3" evidence="7 10"/>
<evidence type="ECO:0000256" key="8">
    <source>
        <dbReference type="PIRSR" id="PIRSR000241-1"/>
    </source>
</evidence>
<evidence type="ECO:0000256" key="10">
    <source>
        <dbReference type="RuleBase" id="RU004455"/>
    </source>
</evidence>
<dbReference type="PIRSF" id="PIRSF000241">
    <property type="entry name" value="Urate_oxidase"/>
    <property type="match status" value="1"/>
</dbReference>
<keyword evidence="5 7" id="KW-0560">Oxidoreductase</keyword>
<dbReference type="FunFam" id="3.10.270.10:FF:000001">
    <property type="entry name" value="Uricase"/>
    <property type="match status" value="1"/>
</dbReference>
<evidence type="ECO:0000256" key="7">
    <source>
        <dbReference type="PIRNR" id="PIRNR000241"/>
    </source>
</evidence>
<keyword evidence="12" id="KW-1185">Reference proteome</keyword>
<evidence type="ECO:0000256" key="6">
    <source>
        <dbReference type="ARBA" id="ARBA00023140"/>
    </source>
</evidence>
<comment type="pathway">
    <text evidence="2 7">Purine metabolism; urate degradation; (S)-allantoin from urate: step 1/3.</text>
</comment>
<proteinExistence type="inferred from homology"/>
<feature type="binding site" evidence="9">
    <location>
        <position position="167"/>
    </location>
    <ligand>
        <name>5-hydroxyisourate</name>
        <dbReference type="ChEBI" id="CHEBI:18072"/>
    </ligand>
</feature>
<evidence type="ECO:0000256" key="4">
    <source>
        <dbReference type="ARBA" id="ARBA00022631"/>
    </source>
</evidence>
<feature type="binding site" evidence="9">
    <location>
        <position position="66"/>
    </location>
    <ligand>
        <name>5-hydroxyisourate</name>
        <dbReference type="ChEBI" id="CHEBI:18072"/>
    </ligand>
</feature>
<evidence type="ECO:0000256" key="3">
    <source>
        <dbReference type="ARBA" id="ARBA00009760"/>
    </source>
</evidence>
<dbReference type="CDD" id="cd00445">
    <property type="entry name" value="Uricase"/>
    <property type="match status" value="1"/>
</dbReference>
<dbReference type="Pfam" id="PF01014">
    <property type="entry name" value="Uricase"/>
    <property type="match status" value="2"/>
</dbReference>
<dbReference type="AlphaFoldDB" id="A0AAP0NXN8"/>
<comment type="function">
    <text evidence="7 10">Catalyzes the oxidation of uric acid to 5-hydroxyisourate, which is further processed to form (S)-allantoin.</text>
</comment>
<feature type="active site" description="Charge relay system" evidence="8">
    <location>
        <position position="16"/>
    </location>
</feature>
<feature type="binding site" evidence="9">
    <location>
        <position position="265"/>
    </location>
    <ligand>
        <name>O2</name>
        <dbReference type="ChEBI" id="CHEBI:15379"/>
    </ligand>
</feature>
<comment type="subcellular location">
    <subcellularLocation>
        <location evidence="1 7">Peroxisome</location>
    </subcellularLocation>
</comment>
<sequence length="310" mass="34981">MTTLARDLGLEIIYGKRLVRRGNEWDGGGGGGGTDSFAEWSLDISLFSDCLSAYVNGDNSDIVATDTMKNTVYVKAKECVEAISMEEFAIELGRHFTSFYKQVTAATIKIVEKPWERLYVDGQPHKHGFKLGSERHTTEVMVKKSGAVCVTSGIEGLALLKTTKSGFEGFIRDNYTALPETRERMLATEVSASWRYSFGHLSSIVKRLHFNETYQNVKKVLVSTFFGSPHRGVYSPSVQYTLYDMARAVLKRFPDIESIHLRMPNIHFLPVNIRSKDNHSIVEFKDDVYLPTDEPHGTIEASLSRFRSRM</sequence>
<dbReference type="PRINTS" id="PR00093">
    <property type="entry name" value="URICASE"/>
</dbReference>
<feature type="binding site" evidence="9">
    <location>
        <position position="65"/>
    </location>
    <ligand>
        <name>5-hydroxyisourate</name>
        <dbReference type="ChEBI" id="CHEBI:18072"/>
    </ligand>
</feature>
<name>A0AAP0NXN8_9MAGN</name>
<feature type="binding site" evidence="9">
    <location>
        <position position="238"/>
    </location>
    <ligand>
        <name>5-hydroxyisourate</name>
        <dbReference type="ChEBI" id="CHEBI:18072"/>
    </ligand>
</feature>
<evidence type="ECO:0000256" key="5">
    <source>
        <dbReference type="ARBA" id="ARBA00023002"/>
    </source>
</evidence>
<dbReference type="SUPFAM" id="SSF55620">
    <property type="entry name" value="Tetrahydrobiopterin biosynthesis enzymes-like"/>
    <property type="match status" value="2"/>
</dbReference>
<evidence type="ECO:0000256" key="2">
    <source>
        <dbReference type="ARBA" id="ARBA00004831"/>
    </source>
</evidence>
<keyword evidence="4 7" id="KW-0659">Purine metabolism</keyword>
<dbReference type="PANTHER" id="PTHR42874">
    <property type="entry name" value="URICASE"/>
    <property type="match status" value="1"/>
</dbReference>
<feature type="binding site" evidence="9">
    <location>
        <position position="238"/>
    </location>
    <ligand>
        <name>urate</name>
        <dbReference type="ChEBI" id="CHEBI:17775"/>
    </ligand>
</feature>
<dbReference type="GO" id="GO:0005777">
    <property type="term" value="C:peroxisome"/>
    <property type="evidence" value="ECO:0007669"/>
    <property type="project" value="UniProtKB-SubCell"/>
</dbReference>
<dbReference type="GO" id="GO:0004846">
    <property type="term" value="F:urate oxidase activity"/>
    <property type="evidence" value="ECO:0007669"/>
    <property type="project" value="UniProtKB-EC"/>
</dbReference>
<feature type="binding site" evidence="9">
    <location>
        <position position="65"/>
    </location>
    <ligand>
        <name>O2</name>
        <dbReference type="ChEBI" id="CHEBI:15379"/>
    </ligand>
</feature>
<dbReference type="InterPro" id="IPR002042">
    <property type="entry name" value="Uricase"/>
</dbReference>
<reference evidence="11 12" key="1">
    <citation type="submission" date="2024-01" db="EMBL/GenBank/DDBJ databases">
        <title>Genome assemblies of Stephania.</title>
        <authorList>
            <person name="Yang L."/>
        </authorList>
    </citation>
    <scope>NUCLEOTIDE SEQUENCE [LARGE SCALE GENOMIC DNA]</scope>
    <source>
        <strain evidence="11">QJT</strain>
        <tissue evidence="11">Leaf</tissue>
    </source>
</reference>
<feature type="binding site" evidence="9">
    <location>
        <position position="239"/>
    </location>
    <ligand>
        <name>urate</name>
        <dbReference type="ChEBI" id="CHEBI:17775"/>
    </ligand>
</feature>
<dbReference type="InterPro" id="IPR019842">
    <property type="entry name" value="Uricase_CS"/>
</dbReference>
<feature type="binding site" evidence="9">
    <location>
        <position position="65"/>
    </location>
    <ligand>
        <name>urate</name>
        <dbReference type="ChEBI" id="CHEBI:17775"/>
    </ligand>
</feature>
<feature type="active site" description="Charge relay system" evidence="8">
    <location>
        <position position="65"/>
    </location>
</feature>
<feature type="binding site" evidence="9">
    <location>
        <position position="184"/>
    </location>
    <ligand>
        <name>5-hydroxyisourate</name>
        <dbReference type="ChEBI" id="CHEBI:18072"/>
    </ligand>
</feature>
<feature type="binding site" evidence="9">
    <location>
        <position position="167"/>
    </location>
    <ligand>
        <name>urate</name>
        <dbReference type="ChEBI" id="CHEBI:17775"/>
    </ligand>
</feature>
<comment type="catalytic activity">
    <reaction evidence="7 10">
        <text>urate + O2 + H2O = 5-hydroxyisourate + H2O2</text>
        <dbReference type="Rhea" id="RHEA:21368"/>
        <dbReference type="ChEBI" id="CHEBI:15377"/>
        <dbReference type="ChEBI" id="CHEBI:15379"/>
        <dbReference type="ChEBI" id="CHEBI:16240"/>
        <dbReference type="ChEBI" id="CHEBI:17775"/>
        <dbReference type="ChEBI" id="CHEBI:18072"/>
        <dbReference type="EC" id="1.7.3.3"/>
    </reaction>
</comment>
<feature type="active site" description="Charge relay system" evidence="8">
    <location>
        <position position="267"/>
    </location>
</feature>
<dbReference type="Gene3D" id="3.10.270.10">
    <property type="entry name" value="Urate Oxidase"/>
    <property type="match status" value="1"/>
</dbReference>
<feature type="binding site" evidence="9">
    <location>
        <position position="239"/>
    </location>
    <ligand>
        <name>5-hydroxyisourate</name>
        <dbReference type="ChEBI" id="CHEBI:18072"/>
    </ligand>
</feature>
<evidence type="ECO:0000256" key="9">
    <source>
        <dbReference type="PIRSR" id="PIRSR000241-2"/>
    </source>
</evidence>